<evidence type="ECO:0000313" key="2">
    <source>
        <dbReference type="EMBL" id="OAJ42314.1"/>
    </source>
</evidence>
<dbReference type="Pfam" id="PF12937">
    <property type="entry name" value="F-box-like"/>
    <property type="match status" value="1"/>
</dbReference>
<dbReference type="GO" id="GO:0031146">
    <property type="term" value="P:SCF-dependent proteasomal ubiquitin-dependent protein catabolic process"/>
    <property type="evidence" value="ECO:0007669"/>
    <property type="project" value="TreeGrafter"/>
</dbReference>
<dbReference type="GO" id="GO:0019005">
    <property type="term" value="C:SCF ubiquitin ligase complex"/>
    <property type="evidence" value="ECO:0007669"/>
    <property type="project" value="TreeGrafter"/>
</dbReference>
<dbReference type="InterPro" id="IPR032675">
    <property type="entry name" value="LRR_dom_sf"/>
</dbReference>
<dbReference type="SMART" id="SM00367">
    <property type="entry name" value="LRR_CC"/>
    <property type="match status" value="3"/>
</dbReference>
<name>A0A177WRL8_BATDL</name>
<dbReference type="SUPFAM" id="SSF52047">
    <property type="entry name" value="RNI-like"/>
    <property type="match status" value="1"/>
</dbReference>
<dbReference type="VEuPathDB" id="FungiDB:BDEG_25781"/>
<feature type="domain" description="F-box" evidence="1">
    <location>
        <begin position="146"/>
        <end position="197"/>
    </location>
</feature>
<reference evidence="2 3" key="1">
    <citation type="submission" date="2006-10" db="EMBL/GenBank/DDBJ databases">
        <title>The Genome Sequence of Batrachochytrium dendrobatidis JEL423.</title>
        <authorList>
            <consortium name="The Broad Institute Genome Sequencing Platform"/>
            <person name="Birren B."/>
            <person name="Lander E."/>
            <person name="Galagan J."/>
            <person name="Cuomo C."/>
            <person name="Devon K."/>
            <person name="Jaffe D."/>
            <person name="Butler J."/>
            <person name="Alvarez P."/>
            <person name="Gnerre S."/>
            <person name="Grabherr M."/>
            <person name="Kleber M."/>
            <person name="Mauceli E."/>
            <person name="Brockman W."/>
            <person name="Young S."/>
            <person name="LaButti K."/>
            <person name="Sykes S."/>
            <person name="DeCaprio D."/>
            <person name="Crawford M."/>
            <person name="Koehrsen M."/>
            <person name="Engels R."/>
            <person name="Montgomery P."/>
            <person name="Pearson M."/>
            <person name="Howarth C."/>
            <person name="Larson L."/>
            <person name="White J."/>
            <person name="O'Leary S."/>
            <person name="Kodira C."/>
            <person name="Zeng Q."/>
            <person name="Yandava C."/>
            <person name="Alvarado L."/>
            <person name="Longcore J."/>
            <person name="James T."/>
        </authorList>
    </citation>
    <scope>NUCLEOTIDE SEQUENCE [LARGE SCALE GENOMIC DNA]</scope>
    <source>
        <strain evidence="2 3">JEL423</strain>
    </source>
</reference>
<dbReference type="OrthoDB" id="550575at2759"/>
<dbReference type="Proteomes" id="UP000077115">
    <property type="component" value="Unassembled WGS sequence"/>
</dbReference>
<dbReference type="AlphaFoldDB" id="A0A177WRL8"/>
<dbReference type="STRING" id="403673.A0A177WRL8"/>
<dbReference type="EMBL" id="DS022307">
    <property type="protein sequence ID" value="OAJ42314.1"/>
    <property type="molecule type" value="Genomic_DNA"/>
</dbReference>
<organism evidence="2 3">
    <name type="scientific">Batrachochytrium dendrobatidis (strain JEL423)</name>
    <dbReference type="NCBI Taxonomy" id="403673"/>
    <lineage>
        <taxon>Eukaryota</taxon>
        <taxon>Fungi</taxon>
        <taxon>Fungi incertae sedis</taxon>
        <taxon>Chytridiomycota</taxon>
        <taxon>Chytridiomycota incertae sedis</taxon>
        <taxon>Chytridiomycetes</taxon>
        <taxon>Rhizophydiales</taxon>
        <taxon>Rhizophydiales incertae sedis</taxon>
        <taxon>Batrachochytrium</taxon>
    </lineage>
</organism>
<gene>
    <name evidence="2" type="ORF">BDEG_25781</name>
</gene>
<proteinExistence type="predicted"/>
<dbReference type="InterPro" id="IPR001810">
    <property type="entry name" value="F-box_dom"/>
</dbReference>
<evidence type="ECO:0000259" key="1">
    <source>
        <dbReference type="Pfam" id="PF12937"/>
    </source>
</evidence>
<dbReference type="InterPro" id="IPR006553">
    <property type="entry name" value="Leu-rich_rpt_Cys-con_subtyp"/>
</dbReference>
<sequence>MRILQVVLHNSYKPLFKYLTNMQLQSITGSNPLLSRLQKVSNQAGFFTVDVKTGEYNSECCSGASTPVMLKSASCSASSLLEHLDRAFGQSSLSKDISESEYTENSSENSPLQLIGTDFSETGAACNPSNTQQYQKKNVQSHDAFYSIPNEVLMLILGHVADRRIKGWSCSYLKACTLVNKKWNMCASAFLWKHVVFYQQQYYDVFQSMLMVKKSMLHQYVRFVRSIRLEDITIQTNDWQRLVDACFNLESLFIKRVVSIIPATNLNAPHATSNSTTCSAYTDLKNTNVQVLSSASIPTKSCFSLSRFQELVVSDSPQLRLSLLINLLQVSPKTKRISVSGCSFNEEDMCTMVKLCPNLVDISLGSHMSNGQIFSRSSGGDAFAGALVTTCPNLKAVDLTGIVSMTDQGFTYFLSARGKTLQKLQIRLAMQISVDALSQIGRCCAFGYLKKLTLANIPHMTDELLMSILESLLRETLEFLQLEALNISDSTVAWIGQTCTELKQLRLCGLNQPLDLTVILSGRSLTFPKLRHLIIQDTPNIFEETSLMCQHQAYTKTTNDLVSIEIDELKERLISDISEMDPSPILASPELRTPLAGILNDKPTADTTQHRRSSVPFKTVRCQIGAPYLNRLEIIGCTEISEKTLVTLICHWSQLQRFIYVGNRVSPEFRFRLSHILPKCRSDIYVLSPITPGFE</sequence>
<dbReference type="PANTHER" id="PTHR13318">
    <property type="entry name" value="PARTNER OF PAIRED, ISOFORM B-RELATED"/>
    <property type="match status" value="1"/>
</dbReference>
<protein>
    <recommendedName>
        <fullName evidence="1">F-box domain-containing protein</fullName>
    </recommendedName>
</protein>
<evidence type="ECO:0000313" key="3">
    <source>
        <dbReference type="Proteomes" id="UP000077115"/>
    </source>
</evidence>
<dbReference type="Gene3D" id="3.80.10.10">
    <property type="entry name" value="Ribonuclease Inhibitor"/>
    <property type="match status" value="2"/>
</dbReference>
<reference evidence="2 3" key="2">
    <citation type="submission" date="2016-05" db="EMBL/GenBank/DDBJ databases">
        <title>Lineage-specific infection strategies underlie the spectrum of fungal disease in amphibians.</title>
        <authorList>
            <person name="Cuomo C.A."/>
            <person name="Farrer R.A."/>
            <person name="James T."/>
            <person name="Longcore J."/>
            <person name="Birren B."/>
        </authorList>
    </citation>
    <scope>NUCLEOTIDE SEQUENCE [LARGE SCALE GENOMIC DNA]</scope>
    <source>
        <strain evidence="2 3">JEL423</strain>
    </source>
</reference>
<accession>A0A177WRL8</accession>